<evidence type="ECO:0000313" key="8">
    <source>
        <dbReference type="Proteomes" id="UP001415857"/>
    </source>
</evidence>
<evidence type="ECO:0000313" key="7">
    <source>
        <dbReference type="EMBL" id="KAK9284129.1"/>
    </source>
</evidence>
<feature type="coiled-coil region" evidence="6">
    <location>
        <begin position="37"/>
        <end position="64"/>
    </location>
</feature>
<dbReference type="PANTHER" id="PTHR31113">
    <property type="entry name" value="UPF0496 PROTEIN 3-RELATED"/>
    <property type="match status" value="1"/>
</dbReference>
<evidence type="ECO:0000256" key="5">
    <source>
        <dbReference type="ARBA" id="ARBA00023136"/>
    </source>
</evidence>
<comment type="subcellular location">
    <subcellularLocation>
        <location evidence="1">Membrane</location>
    </subcellularLocation>
</comment>
<keyword evidence="8" id="KW-1185">Reference proteome</keyword>
<dbReference type="AlphaFoldDB" id="A0AAP0RU71"/>
<comment type="similarity">
    <text evidence="2">Belongs to the UPF0496 family.</text>
</comment>
<evidence type="ECO:0000256" key="3">
    <source>
        <dbReference type="ARBA" id="ARBA00022692"/>
    </source>
</evidence>
<keyword evidence="6" id="KW-0175">Coiled coil</keyword>
<evidence type="ECO:0000256" key="2">
    <source>
        <dbReference type="ARBA" id="ARBA00009074"/>
    </source>
</evidence>
<keyword evidence="4" id="KW-1133">Transmembrane helix</keyword>
<dbReference type="InterPro" id="IPR007749">
    <property type="entry name" value="DUF677"/>
</dbReference>
<accession>A0AAP0RU71</accession>
<dbReference type="EMBL" id="JBBPBK010000005">
    <property type="protein sequence ID" value="KAK9284129.1"/>
    <property type="molecule type" value="Genomic_DNA"/>
</dbReference>
<evidence type="ECO:0000256" key="4">
    <source>
        <dbReference type="ARBA" id="ARBA00022989"/>
    </source>
</evidence>
<dbReference type="Pfam" id="PF05055">
    <property type="entry name" value="DUF677"/>
    <property type="match status" value="1"/>
</dbReference>
<evidence type="ECO:0000256" key="6">
    <source>
        <dbReference type="SAM" id="Coils"/>
    </source>
</evidence>
<keyword evidence="5" id="KW-0472">Membrane</keyword>
<protein>
    <submittedName>
        <fullName evidence="7">Uncharacterized protein</fullName>
    </submittedName>
</protein>
<dbReference type="Proteomes" id="UP001415857">
    <property type="component" value="Unassembled WGS sequence"/>
</dbReference>
<gene>
    <name evidence="7" type="ORF">L1049_023296</name>
</gene>
<proteinExistence type="inferred from homology"/>
<sequence length="117" mass="13508">MGKWVNSLWKGYENALKGQREIVSSMQVVTFIAIKDLDNIRVLANRLEIEIESLLQNADFALKEEDAVKLVVDEIKKKLSVFMETIEDLSEHADKCSRDIRRARTVILQRIIKHPSN</sequence>
<dbReference type="PANTHER" id="PTHR31113:SF32">
    <property type="entry name" value="UPF0496 PLANT-LIKE PROTEIN"/>
    <property type="match status" value="1"/>
</dbReference>
<keyword evidence="3" id="KW-0812">Transmembrane</keyword>
<reference evidence="7 8" key="1">
    <citation type="journal article" date="2024" name="Plant J.">
        <title>Genome sequences and population genomics reveal climatic adaptation and genomic divergence between two closely related sweetgum species.</title>
        <authorList>
            <person name="Xu W.Q."/>
            <person name="Ren C.Q."/>
            <person name="Zhang X.Y."/>
            <person name="Comes H.P."/>
            <person name="Liu X.H."/>
            <person name="Li Y.G."/>
            <person name="Kettle C.J."/>
            <person name="Jalonen R."/>
            <person name="Gaisberger H."/>
            <person name="Ma Y.Z."/>
            <person name="Qiu Y.X."/>
        </authorList>
    </citation>
    <scope>NUCLEOTIDE SEQUENCE [LARGE SCALE GENOMIC DNA]</scope>
    <source>
        <strain evidence="7">Hangzhou</strain>
    </source>
</reference>
<dbReference type="GO" id="GO:0016020">
    <property type="term" value="C:membrane"/>
    <property type="evidence" value="ECO:0007669"/>
    <property type="project" value="UniProtKB-SubCell"/>
</dbReference>
<evidence type="ECO:0000256" key="1">
    <source>
        <dbReference type="ARBA" id="ARBA00004370"/>
    </source>
</evidence>
<comment type="caution">
    <text evidence="7">The sequence shown here is derived from an EMBL/GenBank/DDBJ whole genome shotgun (WGS) entry which is preliminary data.</text>
</comment>
<organism evidence="7 8">
    <name type="scientific">Liquidambar formosana</name>
    <name type="common">Formosan gum</name>
    <dbReference type="NCBI Taxonomy" id="63359"/>
    <lineage>
        <taxon>Eukaryota</taxon>
        <taxon>Viridiplantae</taxon>
        <taxon>Streptophyta</taxon>
        <taxon>Embryophyta</taxon>
        <taxon>Tracheophyta</taxon>
        <taxon>Spermatophyta</taxon>
        <taxon>Magnoliopsida</taxon>
        <taxon>eudicotyledons</taxon>
        <taxon>Gunneridae</taxon>
        <taxon>Pentapetalae</taxon>
        <taxon>Saxifragales</taxon>
        <taxon>Altingiaceae</taxon>
        <taxon>Liquidambar</taxon>
    </lineage>
</organism>
<name>A0AAP0RU71_LIQFO</name>